<proteinExistence type="predicted"/>
<evidence type="ECO:0000313" key="1">
    <source>
        <dbReference type="EMBL" id="MPC98822.1"/>
    </source>
</evidence>
<evidence type="ECO:0000313" key="2">
    <source>
        <dbReference type="Proteomes" id="UP000324222"/>
    </source>
</evidence>
<keyword evidence="2" id="KW-1185">Reference proteome</keyword>
<dbReference type="AlphaFoldDB" id="A0A5B7JRV1"/>
<sequence length="64" mass="7974">MHLISDYHKSRLQRLARKHTVVLRKIRVQQRQEQRDIENKWREENPEEFNTVVSRYVSKKKLPF</sequence>
<comment type="caution">
    <text evidence="1">The sequence shown here is derived from an EMBL/GenBank/DDBJ whole genome shotgun (WGS) entry which is preliminary data.</text>
</comment>
<dbReference type="EMBL" id="VSRR010115755">
    <property type="protein sequence ID" value="MPC98822.1"/>
    <property type="molecule type" value="Genomic_DNA"/>
</dbReference>
<dbReference type="Proteomes" id="UP000324222">
    <property type="component" value="Unassembled WGS sequence"/>
</dbReference>
<organism evidence="1 2">
    <name type="scientific">Portunus trituberculatus</name>
    <name type="common">Swimming crab</name>
    <name type="synonym">Neptunus trituberculatus</name>
    <dbReference type="NCBI Taxonomy" id="210409"/>
    <lineage>
        <taxon>Eukaryota</taxon>
        <taxon>Metazoa</taxon>
        <taxon>Ecdysozoa</taxon>
        <taxon>Arthropoda</taxon>
        <taxon>Crustacea</taxon>
        <taxon>Multicrustacea</taxon>
        <taxon>Malacostraca</taxon>
        <taxon>Eumalacostraca</taxon>
        <taxon>Eucarida</taxon>
        <taxon>Decapoda</taxon>
        <taxon>Pleocyemata</taxon>
        <taxon>Brachyura</taxon>
        <taxon>Eubrachyura</taxon>
        <taxon>Portunoidea</taxon>
        <taxon>Portunidae</taxon>
        <taxon>Portuninae</taxon>
        <taxon>Portunus</taxon>
    </lineage>
</organism>
<accession>A0A5B7JRV1</accession>
<reference evidence="1 2" key="1">
    <citation type="submission" date="2019-05" db="EMBL/GenBank/DDBJ databases">
        <title>Another draft genome of Portunus trituberculatus and its Hox gene families provides insights of decapod evolution.</title>
        <authorList>
            <person name="Jeong J.-H."/>
            <person name="Song I."/>
            <person name="Kim S."/>
            <person name="Choi T."/>
            <person name="Kim D."/>
            <person name="Ryu S."/>
            <person name="Kim W."/>
        </authorList>
    </citation>
    <scope>NUCLEOTIDE SEQUENCE [LARGE SCALE GENOMIC DNA]</scope>
    <source>
        <tissue evidence="1">Muscle</tissue>
    </source>
</reference>
<name>A0A5B7JRV1_PORTR</name>
<protein>
    <submittedName>
        <fullName evidence="1">Uncharacterized protein</fullName>
    </submittedName>
</protein>
<gene>
    <name evidence="1" type="ORF">E2C01_094206</name>
</gene>
<dbReference type="OrthoDB" id="6354489at2759"/>